<evidence type="ECO:0000256" key="1">
    <source>
        <dbReference type="ARBA" id="ARBA00022723"/>
    </source>
</evidence>
<evidence type="ECO:0000259" key="5">
    <source>
        <dbReference type="PROSITE" id="PS00497"/>
    </source>
</evidence>
<feature type="signal peptide" evidence="4">
    <location>
        <begin position="1"/>
        <end position="21"/>
    </location>
</feature>
<evidence type="ECO:0000259" key="6">
    <source>
        <dbReference type="PROSITE" id="PS00498"/>
    </source>
</evidence>
<dbReference type="Proteomes" id="UP000294530">
    <property type="component" value="Unassembled WGS sequence"/>
</dbReference>
<dbReference type="PROSITE" id="PS00497">
    <property type="entry name" value="TYROSINASE_1"/>
    <property type="match status" value="1"/>
</dbReference>
<dbReference type="Pfam" id="PF00264">
    <property type="entry name" value="Tyrosinase"/>
    <property type="match status" value="1"/>
</dbReference>
<keyword evidence="2" id="KW-0186">Copper</keyword>
<dbReference type="GO" id="GO:0046872">
    <property type="term" value="F:metal ion binding"/>
    <property type="evidence" value="ECO:0007669"/>
    <property type="project" value="UniProtKB-KW"/>
</dbReference>
<dbReference type="InterPro" id="IPR008922">
    <property type="entry name" value="Di-copper_centre_dom_sf"/>
</dbReference>
<evidence type="ECO:0000256" key="3">
    <source>
        <dbReference type="SAM" id="MobiDB-lite"/>
    </source>
</evidence>
<dbReference type="PANTHER" id="PTHR11474">
    <property type="entry name" value="TYROSINASE FAMILY MEMBER"/>
    <property type="match status" value="1"/>
</dbReference>
<feature type="region of interest" description="Disordered" evidence="3">
    <location>
        <begin position="518"/>
        <end position="538"/>
    </location>
</feature>
<reference evidence="7 8" key="1">
    <citation type="journal article" date="2021" name="Genome Biol.">
        <title>AFLAP: assembly-free linkage analysis pipeline using k-mers from genome sequencing data.</title>
        <authorList>
            <person name="Fletcher K."/>
            <person name="Zhang L."/>
            <person name="Gil J."/>
            <person name="Han R."/>
            <person name="Cavanaugh K."/>
            <person name="Michelmore R."/>
        </authorList>
    </citation>
    <scope>NUCLEOTIDE SEQUENCE [LARGE SCALE GENOMIC DNA]</scope>
    <source>
        <strain evidence="7 8">SF5</strain>
    </source>
</reference>
<keyword evidence="1" id="KW-0479">Metal-binding</keyword>
<evidence type="ECO:0000313" key="7">
    <source>
        <dbReference type="EMBL" id="TDH72093.1"/>
    </source>
</evidence>
<evidence type="ECO:0000256" key="2">
    <source>
        <dbReference type="ARBA" id="ARBA00023008"/>
    </source>
</evidence>
<dbReference type="EMBL" id="SHOA02000012">
    <property type="protein sequence ID" value="TDH72093.1"/>
    <property type="molecule type" value="Genomic_DNA"/>
</dbReference>
<feature type="domain" description="Tyrosinase copper-binding" evidence="6">
    <location>
        <begin position="241"/>
        <end position="252"/>
    </location>
</feature>
<dbReference type="InterPro" id="IPR050316">
    <property type="entry name" value="Tyrosinase/Hemocyanin"/>
</dbReference>
<accession>A0A976IHW1</accession>
<dbReference type="GeneID" id="94345034"/>
<proteinExistence type="predicted"/>
<protein>
    <recommendedName>
        <fullName evidence="5 6">Tyrosinase copper-binding domain-containing protein</fullName>
    </recommendedName>
</protein>
<dbReference type="PROSITE" id="PS00498">
    <property type="entry name" value="TYROSINASE_2"/>
    <property type="match status" value="1"/>
</dbReference>
<dbReference type="InterPro" id="IPR002227">
    <property type="entry name" value="Tyrosinase_Cu-bd"/>
</dbReference>
<dbReference type="SUPFAM" id="SSF48056">
    <property type="entry name" value="Di-copper centre-containing domain"/>
    <property type="match status" value="1"/>
</dbReference>
<organism evidence="7 8">
    <name type="scientific">Bremia lactucae</name>
    <name type="common">Lettuce downy mildew</name>
    <dbReference type="NCBI Taxonomy" id="4779"/>
    <lineage>
        <taxon>Eukaryota</taxon>
        <taxon>Sar</taxon>
        <taxon>Stramenopiles</taxon>
        <taxon>Oomycota</taxon>
        <taxon>Peronosporomycetes</taxon>
        <taxon>Peronosporales</taxon>
        <taxon>Peronosporaceae</taxon>
        <taxon>Bremia</taxon>
    </lineage>
</organism>
<keyword evidence="8" id="KW-1185">Reference proteome</keyword>
<feature type="domain" description="Tyrosinase copper-binding" evidence="5">
    <location>
        <begin position="73"/>
        <end position="90"/>
    </location>
</feature>
<comment type="caution">
    <text evidence="7">The sequence shown here is derived from an EMBL/GenBank/DDBJ whole genome shotgun (WGS) entry which is preliminary data.</text>
</comment>
<feature type="chain" id="PRO_5037156509" description="Tyrosinase copper-binding domain-containing protein" evidence="4">
    <location>
        <begin position="22"/>
        <end position="560"/>
    </location>
</feature>
<dbReference type="KEGG" id="blac:94345034"/>
<dbReference type="PRINTS" id="PR00092">
    <property type="entry name" value="TYROSINASE"/>
</dbReference>
<feature type="compositionally biased region" description="Low complexity" evidence="3">
    <location>
        <begin position="523"/>
        <end position="538"/>
    </location>
</feature>
<sequence length="560" mass="61385">MKLMWLVSLSLVALVSRLSEGQTCGPRLRKDWNALTEAEKTTYRGAIAAAMDSGEYAKFIEMHTEMMSEREAHRQCMFIYWHRYILTAFENMLRGQGGDFACVTVPYFNWITGSARFTAGSCSSFGDCLSIATELGGWTSGVTRTLSINGVSNTGRCVNLPPLDHFCQLTSSAPSACARCVPRSNWGTVRLPASTSYAAIRNQVLSGRNIGEMSSSVEQGCHNNIHANMGSTMGTFAAPADPLFWSHHAMVDNLHVIFHRCRVGTARMTFAQKAANPVAWQSCARRNSNVNFEPTDVVMIRTGLRGNNPIPASTDPVVGRYFAGLPNQYAGLMDTRDLGVHSYGYEISGQLASLFTQCDASPTSRRMEETNASTPHANCGAGPDYAALNNFPETDFNGQEDDHQDVVVIDNLGNPVSPDTPKDDYISDDSAKKVVSWYDQTLDAMGGDSPENMVDLERQACMFEHICLGGTQDFSPEFKELWKVKEPRCKTIVDAISNGSQTIQYEAWREDMELAFGCPEPTNDMSSNSGSDGSSQSSKCGFLHANNTIQLDEPEVNILG</sequence>
<gene>
    <name evidence="7" type="ORF">CCR75_001259</name>
</gene>
<dbReference type="OrthoDB" id="6132182at2759"/>
<dbReference type="PANTHER" id="PTHR11474:SF126">
    <property type="entry name" value="TYROSINASE-LIKE PROTEIN TYR-1-RELATED"/>
    <property type="match status" value="1"/>
</dbReference>
<name>A0A976IHW1_BRELC</name>
<dbReference type="Gene3D" id="1.10.1280.10">
    <property type="entry name" value="Di-copper center containing domain from catechol oxidase"/>
    <property type="match status" value="1"/>
</dbReference>
<evidence type="ECO:0000313" key="8">
    <source>
        <dbReference type="Proteomes" id="UP000294530"/>
    </source>
</evidence>
<keyword evidence="4" id="KW-0732">Signal</keyword>
<dbReference type="AlphaFoldDB" id="A0A976IHW1"/>
<dbReference type="RefSeq" id="XP_067821592.1">
    <property type="nucleotide sequence ID" value="XM_067959363.1"/>
</dbReference>
<evidence type="ECO:0000256" key="4">
    <source>
        <dbReference type="SAM" id="SignalP"/>
    </source>
</evidence>
<dbReference type="GO" id="GO:0016491">
    <property type="term" value="F:oxidoreductase activity"/>
    <property type="evidence" value="ECO:0007669"/>
    <property type="project" value="InterPro"/>
</dbReference>